<organism evidence="4 5">
    <name type="scientific">Megalops atlanticus</name>
    <name type="common">Tarpon</name>
    <name type="synonym">Clupea gigantea</name>
    <dbReference type="NCBI Taxonomy" id="7932"/>
    <lineage>
        <taxon>Eukaryota</taxon>
        <taxon>Metazoa</taxon>
        <taxon>Chordata</taxon>
        <taxon>Craniata</taxon>
        <taxon>Vertebrata</taxon>
        <taxon>Euteleostomi</taxon>
        <taxon>Actinopterygii</taxon>
        <taxon>Neopterygii</taxon>
        <taxon>Teleostei</taxon>
        <taxon>Elopiformes</taxon>
        <taxon>Megalopidae</taxon>
        <taxon>Megalops</taxon>
    </lineage>
</organism>
<dbReference type="Pfam" id="PF25769">
    <property type="entry name" value="PLK4_bind_CEP152"/>
    <property type="match status" value="1"/>
</dbReference>
<dbReference type="InterPro" id="IPR057659">
    <property type="entry name" value="CEP152_CC"/>
</dbReference>
<evidence type="ECO:0000313" key="4">
    <source>
        <dbReference type="EMBL" id="KAG7453999.1"/>
    </source>
</evidence>
<feature type="region of interest" description="Disordered" evidence="2">
    <location>
        <begin position="1687"/>
        <end position="1719"/>
    </location>
</feature>
<protein>
    <recommendedName>
        <fullName evidence="3">CEP152 CEP63 binding coiled coil domain-containing protein</fullName>
    </recommendedName>
</protein>
<feature type="coiled-coil region" evidence="1">
    <location>
        <begin position="984"/>
        <end position="1072"/>
    </location>
</feature>
<dbReference type="Gene3D" id="1.10.287.1490">
    <property type="match status" value="1"/>
</dbReference>
<dbReference type="Pfam" id="PF25770">
    <property type="entry name" value="CC_CEP63-bind_CEP152"/>
    <property type="match status" value="1"/>
</dbReference>
<feature type="coiled-coil region" evidence="1">
    <location>
        <begin position="287"/>
        <end position="363"/>
    </location>
</feature>
<feature type="coiled-coil region" evidence="1">
    <location>
        <begin position="1263"/>
        <end position="1326"/>
    </location>
</feature>
<evidence type="ECO:0000256" key="1">
    <source>
        <dbReference type="SAM" id="Coils"/>
    </source>
</evidence>
<evidence type="ECO:0000313" key="5">
    <source>
        <dbReference type="Proteomes" id="UP001046870"/>
    </source>
</evidence>
<name>A0A9D3SVJ0_MEGAT</name>
<dbReference type="PANTHER" id="PTHR10337">
    <property type="entry name" value="SHC TRANSFORMING PROTEIN"/>
    <property type="match status" value="1"/>
</dbReference>
<feature type="compositionally biased region" description="Basic and acidic residues" evidence="2">
    <location>
        <begin position="1228"/>
        <end position="1239"/>
    </location>
</feature>
<dbReference type="InterPro" id="IPR051235">
    <property type="entry name" value="CEP152/SHC-Transforming"/>
</dbReference>
<feature type="region of interest" description="Disordered" evidence="2">
    <location>
        <begin position="229"/>
        <end position="257"/>
    </location>
</feature>
<sequence length="1750" mass="199668">MVLSPQTSVVCLVSDINDKKSQPPESVMSLDFGSVALPTQHEEDEYDPEDYAREQELHRLLTDLPDDMLEDSRDCSSPELDYSPHIEDDQVPDHELDRDAASRPLHRWEQQTDWAGLQGVDALEEKYEDSYNRKEGMYENGTEHINHLQGHLHAHTGQKYANSNGGYTYPSLDTEESAISRDFSPEDDYQHNPYQVHPGAEYHQPAGQEEDLDYGEQTDTRQPFQNFESDRAGESVPDHYQAQYQPYPPSSQPRMFNPEAPRHDGHFSQLQRQFLDSAQSSAENQQMVQLQILNKAQSRQIEELEQKLDDCRRKTRYIEHQFAIVKDEKEGLAVSLRESSRVVEDSKERTAQLQGKISALELQVQTLIDREQESVRKQRVAEATVDSVKQQMAELCRSDALSRAREQHGRDLAAIREQHESQVLALQQKLDSNAQALEEQTQLCLKLREQVKKLEHEREEEKLERAGIINTLTKRLEESQQQCTNLLQTGTIQEMNQMRIQLQQAQSLKNINDNMNKSLREELADLQEQITLYESGVKFGVISLDFSGELENQLSDSYAALGIKKAKWHNGRIHSGPQSAAADGNLLKDELVAELKGELQRFLGSLKGKRQKISQLQEDLRQSHAEAQELRTQLDRAERNVRDLKLRESGLEKQMEASGAAGSPQEELHQLQKEQQQLKDCVEKLEKQNMELRLSEEKVKAANLELCTKMREMIQEFDQEKQEAAERYERTQQQYRDDVVNHVREELFREHATQLEELTAEHQLKTQQLESQLAEVSKEILGVQECYIAVCREKDELEENLRSRLEEERKCREEELMSRMCEETRKALEELKADLEKQHGASLTAARAQWAEEKEAEFQEQVQAQLALAKTSWQDEHGKAMQVALKRVEEKWAQRLEEARGRETQENSSQTDGASTWGCYMEELEAQLASQREELPQEAEMAKAHLRRELQDKHLKDVERKVESAVSHAKSQWLQEMTSLPQYKANLQAEREAWAKQLEQDLSQQQVSMVLAEAEEQWRQIHLQKLEELEVEFGARQAELQEEVQSLQRQLEQRQEEEAALLKVELARARASWSQEKQEEAARAQAQNERDYRAFLDEHRGKLEHALALAREEAEHQRGELLLQKEADFQRLLRAREEEWSAQQEKGSQAEREKALAEVRAALAELQDYLLKAPDMQGWHSSTQAFGSGGEGEFKTCVLAGCRDLISKVVAQARQDGKRNSQGKLFRVSKETQDSREGDASQPHGSLSEWKGGPCSRSCAERVSRLQKQCQDLQRHLEKACRQLQQTVRDNKASMQRLREEHEVAIQKEKEESQRKLNEVQRSSQETSLACGDSQQCLQAGLVEMKEQYTRAVGKIRGDMLQYLQESKERAADMIRREVLRERQDTARRMRQYYLSCLQELLEDGGKSQGAEKKIINAASKLAAMAKVLETPVSKRKEGKSLVIHSRSKAEPATAADRPVKTVQSTPDQSQSSGCEVSQRNQSERSWESTDSDVQPGTRASEYDPRRGLMGVTTMGDMLHQDSVTFKTWKTQEDTGSKTPSTHAHLLRGSPVGRPGCLPSLHSATEHVTCNVMAANITMRTESRELFLKGGDSDQLEACYTTEVTSKPLLIEEAPVRDDSGQSNWSPVSVGTCLDSHFPSTELAKTFPKRIPPATSILDTDEDNDLHRFRIPAVANPDFNIYKEISKAPSNSKAKPSPAPSSTGTAGHREPTPGSEGDRLCRFYSKSLFSELQTCQQDSGFDSPLSLLHK</sequence>
<feature type="coiled-coil region" evidence="1">
    <location>
        <begin position="437"/>
        <end position="536"/>
    </location>
</feature>
<dbReference type="GO" id="GO:0005813">
    <property type="term" value="C:centrosome"/>
    <property type="evidence" value="ECO:0007669"/>
    <property type="project" value="TreeGrafter"/>
</dbReference>
<gene>
    <name evidence="4" type="ORF">MATL_G00264060</name>
</gene>
<feature type="compositionally biased region" description="Basic and acidic residues" evidence="2">
    <location>
        <begin position="70"/>
        <end position="92"/>
    </location>
</feature>
<evidence type="ECO:0000259" key="3">
    <source>
        <dbReference type="Pfam" id="PF25770"/>
    </source>
</evidence>
<feature type="region of interest" description="Disordered" evidence="2">
    <location>
        <begin position="1434"/>
        <end position="1510"/>
    </location>
</feature>
<feature type="domain" description="CEP152 CEP63 binding coiled coil" evidence="3">
    <location>
        <begin position="1342"/>
        <end position="1392"/>
    </location>
</feature>
<feature type="coiled-coil region" evidence="1">
    <location>
        <begin position="606"/>
        <end position="841"/>
    </location>
</feature>
<keyword evidence="5" id="KW-1185">Reference proteome</keyword>
<dbReference type="InterPro" id="IPR057664">
    <property type="entry name" value="CEP152_PLK4_bind"/>
</dbReference>
<proteinExistence type="predicted"/>
<dbReference type="Proteomes" id="UP001046870">
    <property type="component" value="Unassembled WGS sequence"/>
</dbReference>
<dbReference type="EMBL" id="JAFDVH010000047">
    <property type="protein sequence ID" value="KAG7453999.1"/>
    <property type="molecule type" value="Genomic_DNA"/>
</dbReference>
<feature type="compositionally biased region" description="Basic and acidic residues" evidence="2">
    <location>
        <begin position="1707"/>
        <end position="1719"/>
    </location>
</feature>
<dbReference type="PANTHER" id="PTHR10337:SF6">
    <property type="entry name" value="CENTROSOMAL PROTEIN OF 152 KDA"/>
    <property type="match status" value="1"/>
</dbReference>
<accession>A0A9D3SVJ0</accession>
<feature type="compositionally biased region" description="Polar residues" evidence="2">
    <location>
        <begin position="1462"/>
        <end position="1481"/>
    </location>
</feature>
<comment type="caution">
    <text evidence="4">The sequence shown here is derived from an EMBL/GenBank/DDBJ whole genome shotgun (WGS) entry which is preliminary data.</text>
</comment>
<reference evidence="4" key="1">
    <citation type="submission" date="2021-01" db="EMBL/GenBank/DDBJ databases">
        <authorList>
            <person name="Zahm M."/>
            <person name="Roques C."/>
            <person name="Cabau C."/>
            <person name="Klopp C."/>
            <person name="Donnadieu C."/>
            <person name="Jouanno E."/>
            <person name="Lampietro C."/>
            <person name="Louis A."/>
            <person name="Herpin A."/>
            <person name="Echchiki A."/>
            <person name="Berthelot C."/>
            <person name="Parey E."/>
            <person name="Roest-Crollius H."/>
            <person name="Braasch I."/>
            <person name="Postlethwait J."/>
            <person name="Bobe J."/>
            <person name="Montfort J."/>
            <person name="Bouchez O."/>
            <person name="Begum T."/>
            <person name="Mejri S."/>
            <person name="Adams A."/>
            <person name="Chen W.-J."/>
            <person name="Guiguen Y."/>
        </authorList>
    </citation>
    <scope>NUCLEOTIDE SEQUENCE</scope>
    <source>
        <strain evidence="4">YG-15Mar2019-1</strain>
        <tissue evidence="4">Brain</tissue>
    </source>
</reference>
<feature type="region of interest" description="Disordered" evidence="2">
    <location>
        <begin position="1220"/>
        <end position="1254"/>
    </location>
</feature>
<dbReference type="GO" id="GO:0007099">
    <property type="term" value="P:centriole replication"/>
    <property type="evidence" value="ECO:0007669"/>
    <property type="project" value="TreeGrafter"/>
</dbReference>
<feature type="compositionally biased region" description="Low complexity" evidence="2">
    <location>
        <begin position="1687"/>
        <end position="1702"/>
    </location>
</feature>
<evidence type="ECO:0000256" key="2">
    <source>
        <dbReference type="SAM" id="MobiDB-lite"/>
    </source>
</evidence>
<feature type="region of interest" description="Disordered" evidence="2">
    <location>
        <begin position="66"/>
        <end position="92"/>
    </location>
</feature>
<dbReference type="OrthoDB" id="10064205at2759"/>
<keyword evidence="1" id="KW-0175">Coiled coil</keyword>